<name>A0AAP0KYZ2_9MAGN</name>
<dbReference type="AlphaFoldDB" id="A0AAP0KYZ2"/>
<evidence type="ECO:0000313" key="2">
    <source>
        <dbReference type="EMBL" id="KAK9160578.1"/>
    </source>
</evidence>
<dbReference type="EMBL" id="JBBNAF010000003">
    <property type="protein sequence ID" value="KAK9160578.1"/>
    <property type="molecule type" value="Genomic_DNA"/>
</dbReference>
<organism evidence="2 3">
    <name type="scientific">Stephania yunnanensis</name>
    <dbReference type="NCBI Taxonomy" id="152371"/>
    <lineage>
        <taxon>Eukaryota</taxon>
        <taxon>Viridiplantae</taxon>
        <taxon>Streptophyta</taxon>
        <taxon>Embryophyta</taxon>
        <taxon>Tracheophyta</taxon>
        <taxon>Spermatophyta</taxon>
        <taxon>Magnoliopsida</taxon>
        <taxon>Ranunculales</taxon>
        <taxon>Menispermaceae</taxon>
        <taxon>Menispermoideae</taxon>
        <taxon>Cissampelideae</taxon>
        <taxon>Stephania</taxon>
    </lineage>
</organism>
<feature type="compositionally biased region" description="Polar residues" evidence="1">
    <location>
        <begin position="12"/>
        <end position="24"/>
    </location>
</feature>
<keyword evidence="3" id="KW-1185">Reference proteome</keyword>
<protein>
    <submittedName>
        <fullName evidence="2">Uncharacterized protein</fullName>
    </submittedName>
</protein>
<accession>A0AAP0KYZ2</accession>
<gene>
    <name evidence="2" type="ORF">Syun_006919</name>
</gene>
<sequence length="54" mass="5889">MADSRDSKDAGVSSNQPPISSANDFQRLFDRVATQGQQLAEFIAMMMSQFPPPA</sequence>
<proteinExistence type="predicted"/>
<feature type="region of interest" description="Disordered" evidence="1">
    <location>
        <begin position="1"/>
        <end position="24"/>
    </location>
</feature>
<dbReference type="Proteomes" id="UP001420932">
    <property type="component" value="Unassembled WGS sequence"/>
</dbReference>
<evidence type="ECO:0000256" key="1">
    <source>
        <dbReference type="SAM" id="MobiDB-lite"/>
    </source>
</evidence>
<reference evidence="2 3" key="1">
    <citation type="submission" date="2024-01" db="EMBL/GenBank/DDBJ databases">
        <title>Genome assemblies of Stephania.</title>
        <authorList>
            <person name="Yang L."/>
        </authorList>
    </citation>
    <scope>NUCLEOTIDE SEQUENCE [LARGE SCALE GENOMIC DNA]</scope>
    <source>
        <strain evidence="2">YNDBR</strain>
        <tissue evidence="2">Leaf</tissue>
    </source>
</reference>
<comment type="caution">
    <text evidence="2">The sequence shown here is derived from an EMBL/GenBank/DDBJ whole genome shotgun (WGS) entry which is preliminary data.</text>
</comment>
<evidence type="ECO:0000313" key="3">
    <source>
        <dbReference type="Proteomes" id="UP001420932"/>
    </source>
</evidence>